<dbReference type="Proteomes" id="UP000052258">
    <property type="component" value="Unassembled WGS sequence"/>
</dbReference>
<dbReference type="InterPro" id="IPR011697">
    <property type="entry name" value="Peptidase_C26"/>
</dbReference>
<dbReference type="GO" id="GO:0033969">
    <property type="term" value="F:gamma-glutamyl-gamma-aminobutyrate hydrolase activity"/>
    <property type="evidence" value="ECO:0007669"/>
    <property type="project" value="TreeGrafter"/>
</dbReference>
<sequence length="244" mass="27212">MKPIIGITGNRLAKGIDKFYGHRVTYTQQRFVDAVQKVGGIPIIIPIEEPENATQLLGLVDGLLMTGGQDITPYYYGEEPLPEIGEYAPIRDAFEMALAKTALELKKPVLAICRGMQVMNVALGGSLYQDNKHVGKPLLQHLQHADEQLGSHLIDIDSNSLLSTVHGEKKRVNSLHHQFIKKLADKFYATAYTQDGMIEAIEGKDLESFFIGVQWHPELMFQSDAQSEALFALFVEESKKNKAF</sequence>
<dbReference type="SUPFAM" id="SSF52317">
    <property type="entry name" value="Class I glutamine amidotransferase-like"/>
    <property type="match status" value="1"/>
</dbReference>
<evidence type="ECO:0000313" key="1">
    <source>
        <dbReference type="EMBL" id="KMT57962.1"/>
    </source>
</evidence>
<dbReference type="Pfam" id="PF07722">
    <property type="entry name" value="Peptidase_C26"/>
    <property type="match status" value="1"/>
</dbReference>
<dbReference type="RefSeq" id="WP_059140220.1">
    <property type="nucleotide sequence ID" value="NZ_KQ130622.1"/>
</dbReference>
<dbReference type="GO" id="GO:0006598">
    <property type="term" value="P:polyamine catabolic process"/>
    <property type="evidence" value="ECO:0007669"/>
    <property type="project" value="TreeGrafter"/>
</dbReference>
<dbReference type="EMBL" id="AZHO01000036">
    <property type="protein sequence ID" value="KMT57962.1"/>
    <property type="molecule type" value="Genomic_DNA"/>
</dbReference>
<dbReference type="AlphaFoldDB" id="A0A0J8G5X2"/>
<reference evidence="1 2" key="1">
    <citation type="journal article" date="2015" name="Genome Biol. Evol.">
        <title>Comparative Genomics of Listeria Sensu Lato: Genus-Wide Differences in Evolutionary Dynamics and the Progressive Gain of Complex, Potentially Pathogenicity-Related Traits through Lateral Gene Transfer.</title>
        <authorList>
            <person name="Chiara M."/>
            <person name="Caruso M."/>
            <person name="D'Erchia A.M."/>
            <person name="Manzari C."/>
            <person name="Fraccalvieri R."/>
            <person name="Goffredo E."/>
            <person name="Latorre L."/>
            <person name="Miccolupo A."/>
            <person name="Padalino I."/>
            <person name="Santagada G."/>
            <person name="Chiocco D."/>
            <person name="Pesole G."/>
            <person name="Horner D.S."/>
            <person name="Parisi A."/>
        </authorList>
    </citation>
    <scope>NUCLEOTIDE SEQUENCE [LARGE SCALE GENOMIC DNA]</scope>
    <source>
        <strain evidence="1 2">1991</strain>
    </source>
</reference>
<dbReference type="PANTHER" id="PTHR43235:SF1">
    <property type="entry name" value="GLUTAMINE AMIDOTRANSFERASE PB2B2.05-RELATED"/>
    <property type="match status" value="1"/>
</dbReference>
<dbReference type="GO" id="GO:0005829">
    <property type="term" value="C:cytosol"/>
    <property type="evidence" value="ECO:0007669"/>
    <property type="project" value="TreeGrafter"/>
</dbReference>
<protein>
    <submittedName>
        <fullName evidence="1">Glutamine amidotransferase, class-I</fullName>
    </submittedName>
</protein>
<gene>
    <name evidence="1" type="ORF">X560_2503</name>
</gene>
<keyword evidence="2" id="KW-1185">Reference proteome</keyword>
<dbReference type="InterPro" id="IPR029062">
    <property type="entry name" value="Class_I_gatase-like"/>
</dbReference>
<dbReference type="InterPro" id="IPR044668">
    <property type="entry name" value="PuuD-like"/>
</dbReference>
<keyword evidence="1" id="KW-0808">Transferase</keyword>
<dbReference type="Gene3D" id="3.40.50.880">
    <property type="match status" value="1"/>
</dbReference>
<accession>A0A0J8G5X2</accession>
<dbReference type="PROSITE" id="PS51273">
    <property type="entry name" value="GATASE_TYPE_1"/>
    <property type="match status" value="1"/>
</dbReference>
<name>A0A0J8G5X2_9LIST</name>
<evidence type="ECO:0000313" key="2">
    <source>
        <dbReference type="Proteomes" id="UP000052258"/>
    </source>
</evidence>
<dbReference type="GO" id="GO:0016740">
    <property type="term" value="F:transferase activity"/>
    <property type="evidence" value="ECO:0007669"/>
    <property type="project" value="UniProtKB-KW"/>
</dbReference>
<dbReference type="OrthoDB" id="9813383at2"/>
<organism evidence="1 2">
    <name type="scientific">Listeria fleischmannii 1991</name>
    <dbReference type="NCBI Taxonomy" id="1430899"/>
    <lineage>
        <taxon>Bacteria</taxon>
        <taxon>Bacillati</taxon>
        <taxon>Bacillota</taxon>
        <taxon>Bacilli</taxon>
        <taxon>Bacillales</taxon>
        <taxon>Listeriaceae</taxon>
        <taxon>Listeria</taxon>
    </lineage>
</organism>
<comment type="caution">
    <text evidence="1">The sequence shown here is derived from an EMBL/GenBank/DDBJ whole genome shotgun (WGS) entry which is preliminary data.</text>
</comment>
<dbReference type="PANTHER" id="PTHR43235">
    <property type="entry name" value="GLUTAMINE AMIDOTRANSFERASE PB2B2.05-RELATED"/>
    <property type="match status" value="1"/>
</dbReference>
<keyword evidence="1" id="KW-0315">Glutamine amidotransferase</keyword>
<dbReference type="FunFam" id="3.40.50.880:FF:000030">
    <property type="entry name" value="Gamma-glutamyl-gamma-aminobutyrate hydrolase PuuD"/>
    <property type="match status" value="1"/>
</dbReference>
<proteinExistence type="predicted"/>
<dbReference type="CDD" id="cd01745">
    <property type="entry name" value="GATase1_2"/>
    <property type="match status" value="1"/>
</dbReference>
<dbReference type="PATRIC" id="fig|1430899.3.peg.2553"/>